<name>A0A9J5XRG8_SOLCO</name>
<evidence type="ECO:0000313" key="2">
    <source>
        <dbReference type="EMBL" id="KAG5589948.1"/>
    </source>
</evidence>
<keyword evidence="1" id="KW-0812">Transmembrane</keyword>
<feature type="transmembrane region" description="Helical" evidence="1">
    <location>
        <begin position="22"/>
        <end position="39"/>
    </location>
</feature>
<dbReference type="EMBL" id="JACXVP010000008">
    <property type="protein sequence ID" value="KAG5589948.1"/>
    <property type="molecule type" value="Genomic_DNA"/>
</dbReference>
<dbReference type="AlphaFoldDB" id="A0A9J5XRG8"/>
<protein>
    <submittedName>
        <fullName evidence="2">Uncharacterized protein</fullName>
    </submittedName>
</protein>
<keyword evidence="3" id="KW-1185">Reference proteome</keyword>
<proteinExistence type="predicted"/>
<keyword evidence="1" id="KW-0472">Membrane</keyword>
<dbReference type="Proteomes" id="UP000824120">
    <property type="component" value="Chromosome 8"/>
</dbReference>
<sequence length="59" mass="6707">MPNDPLQHKSMKTINTMVMDELNEVVVANIISYMCFWLARERGRKTKTTKLMTSASGST</sequence>
<gene>
    <name evidence="2" type="ORF">H5410_040462</name>
</gene>
<keyword evidence="1" id="KW-1133">Transmembrane helix</keyword>
<evidence type="ECO:0000256" key="1">
    <source>
        <dbReference type="SAM" id="Phobius"/>
    </source>
</evidence>
<evidence type="ECO:0000313" key="3">
    <source>
        <dbReference type="Proteomes" id="UP000824120"/>
    </source>
</evidence>
<accession>A0A9J5XRG8</accession>
<comment type="caution">
    <text evidence="2">The sequence shown here is derived from an EMBL/GenBank/DDBJ whole genome shotgun (WGS) entry which is preliminary data.</text>
</comment>
<reference evidence="2 3" key="1">
    <citation type="submission" date="2020-09" db="EMBL/GenBank/DDBJ databases">
        <title>De no assembly of potato wild relative species, Solanum commersonii.</title>
        <authorList>
            <person name="Cho K."/>
        </authorList>
    </citation>
    <scope>NUCLEOTIDE SEQUENCE [LARGE SCALE GENOMIC DNA]</scope>
    <source>
        <strain evidence="2">LZ3.2</strain>
        <tissue evidence="2">Leaf</tissue>
    </source>
</reference>
<organism evidence="2 3">
    <name type="scientific">Solanum commersonii</name>
    <name type="common">Commerson's wild potato</name>
    <name type="synonym">Commerson's nightshade</name>
    <dbReference type="NCBI Taxonomy" id="4109"/>
    <lineage>
        <taxon>Eukaryota</taxon>
        <taxon>Viridiplantae</taxon>
        <taxon>Streptophyta</taxon>
        <taxon>Embryophyta</taxon>
        <taxon>Tracheophyta</taxon>
        <taxon>Spermatophyta</taxon>
        <taxon>Magnoliopsida</taxon>
        <taxon>eudicotyledons</taxon>
        <taxon>Gunneridae</taxon>
        <taxon>Pentapetalae</taxon>
        <taxon>asterids</taxon>
        <taxon>lamiids</taxon>
        <taxon>Solanales</taxon>
        <taxon>Solanaceae</taxon>
        <taxon>Solanoideae</taxon>
        <taxon>Solaneae</taxon>
        <taxon>Solanum</taxon>
    </lineage>
</organism>